<evidence type="ECO:0000256" key="4">
    <source>
        <dbReference type="ARBA" id="ARBA00022598"/>
    </source>
</evidence>
<dbReference type="FunFam" id="1.10.1160.10:FF:000001">
    <property type="entry name" value="Glutamine--tRNA ligase"/>
    <property type="match status" value="1"/>
</dbReference>
<dbReference type="GO" id="GO:0032991">
    <property type="term" value="C:protein-containing complex"/>
    <property type="evidence" value="ECO:0007669"/>
    <property type="project" value="UniProtKB-ARBA"/>
</dbReference>
<comment type="similarity">
    <text evidence="2">Belongs to the class-I aminoacyl-tRNA synthetase family. Glutamate--tRNA ligase type 2 subfamily.</text>
</comment>
<evidence type="ECO:0000259" key="13">
    <source>
        <dbReference type="Pfam" id="PF00749"/>
    </source>
</evidence>
<sequence>MSKPNKTPVDAPNFLKQIIEKDLETGKVKGEVVTRFPPEPNGYLHLGHAKSICLNFGLAQEYQGRCHLRFDDTNPETEETEYVESIQEDVKWLGFDWGVHLYYASDYFEQIYQWAEQLIKDGKAYVDSQSEEEVRKNRGDFTTPGKDSPHRSRSVEENLDLFRRMRAGEFEEGQHILRAKIDMQSPNMNMRDPLLYRIRKAHHHRTGDKWCIYPMYDYAHPLSDAMEHITHSICTLEFQDHRPFYDWCVQNVPVPAEPHQYEFARMNMTYLVMSKRKLLQLVREKLVSGWDDPRMPTISGVRRRGYTPESIRRFAKRIGVAKSESIIEYDILESCVREHLDETAHRAMAVLDPIKVVIENLPEGHKELIETSVHPKNTELGNRSLPFTKEVYIDAADFMENPPDDYFRLSPGKEVRLRNAYVIKCKEVIKDNSGKVVELRCEYDPVTLGGKPTADGRKVKGIVHWVSATDCVDAEVRVYERLFKVADPENVPDGQDFKVNLNANSLKVIKNAKLEKGLQDAKLENRYQFERVGYFCLDSKDSKPGALVFNRVVELASSH</sequence>
<proteinExistence type="inferred from homology"/>
<dbReference type="FunFam" id="2.40.240.10:FF:000001">
    <property type="entry name" value="Glutamine--tRNA ligase"/>
    <property type="match status" value="1"/>
</dbReference>
<evidence type="ECO:0000256" key="10">
    <source>
        <dbReference type="ARBA" id="ARBA00048351"/>
    </source>
</evidence>
<dbReference type="GO" id="GO:0006424">
    <property type="term" value="P:glutamyl-tRNA aminoacylation"/>
    <property type="evidence" value="ECO:0007669"/>
    <property type="project" value="UniProtKB-UniRule"/>
</dbReference>
<dbReference type="GO" id="GO:0006425">
    <property type="term" value="P:glutaminyl-tRNA aminoacylation"/>
    <property type="evidence" value="ECO:0007669"/>
    <property type="project" value="UniProtKB-UniRule"/>
</dbReference>
<comment type="subunit">
    <text evidence="11">Monomer.</text>
</comment>
<dbReference type="InterPro" id="IPR004514">
    <property type="entry name" value="Gln-tRNA-synth"/>
</dbReference>
<dbReference type="InterPro" id="IPR001412">
    <property type="entry name" value="aa-tRNA-synth_I_CS"/>
</dbReference>
<dbReference type="STRING" id="1069642.Bdt_1350"/>
<dbReference type="OrthoDB" id="5288516at2"/>
<dbReference type="CDD" id="cd00807">
    <property type="entry name" value="GlnRS_core"/>
    <property type="match status" value="1"/>
</dbReference>
<feature type="binding site" evidence="11">
    <location>
        <begin position="39"/>
        <end position="41"/>
    </location>
    <ligand>
        <name>ATP</name>
        <dbReference type="ChEBI" id="CHEBI:30616"/>
    </ligand>
</feature>
<keyword evidence="7 11" id="KW-0648">Protein biosynthesis</keyword>
<dbReference type="Pfam" id="PF03950">
    <property type="entry name" value="tRNA-synt_1c_C"/>
    <property type="match status" value="1"/>
</dbReference>
<dbReference type="FunFam" id="3.40.50.620:FF:000037">
    <property type="entry name" value="Glutamine--tRNA ligase cytoplasmic"/>
    <property type="match status" value="1"/>
</dbReference>
<dbReference type="PROSITE" id="PS00178">
    <property type="entry name" value="AA_TRNA_LIGASE_I"/>
    <property type="match status" value="1"/>
</dbReference>
<evidence type="ECO:0000313" key="16">
    <source>
        <dbReference type="EMBL" id="AFY01048.1"/>
    </source>
</evidence>
<evidence type="ECO:0000256" key="5">
    <source>
        <dbReference type="ARBA" id="ARBA00022741"/>
    </source>
</evidence>
<evidence type="ECO:0000256" key="2">
    <source>
        <dbReference type="ARBA" id="ARBA00008927"/>
    </source>
</evidence>
<evidence type="ECO:0000256" key="1">
    <source>
        <dbReference type="ARBA" id="ARBA00004496"/>
    </source>
</evidence>
<dbReference type="NCBIfam" id="TIGR00463">
    <property type="entry name" value="gltX_arch"/>
    <property type="match status" value="1"/>
</dbReference>
<keyword evidence="4 11" id="KW-0436">Ligase</keyword>
<dbReference type="PANTHER" id="PTHR43097:SF5">
    <property type="entry name" value="GLUTAMATE--TRNA LIGASE"/>
    <property type="match status" value="1"/>
</dbReference>
<dbReference type="GO" id="GO:0004818">
    <property type="term" value="F:glutamate-tRNA ligase activity"/>
    <property type="evidence" value="ECO:0007669"/>
    <property type="project" value="UniProtKB-UniRule"/>
</dbReference>
<accession>K7YTU1</accession>
<comment type="subcellular location">
    <subcellularLocation>
        <location evidence="1 11">Cytoplasm</location>
    </subcellularLocation>
</comment>
<dbReference type="InterPro" id="IPR020058">
    <property type="entry name" value="Glu/Gln-tRNA-synth_Ib_cat-dom"/>
</dbReference>
<protein>
    <recommendedName>
        <fullName evidence="11">Glutamine--tRNA ligase</fullName>
        <ecNumber evidence="11">6.1.1.18</ecNumber>
    </recommendedName>
    <alternativeName>
        <fullName evidence="11">Glutaminyl-tRNA synthetase</fullName>
        <shortName evidence="11">GlnRS</shortName>
    </alternativeName>
</protein>
<dbReference type="KEGG" id="bbat:Bdt_1350"/>
<name>K7YTU1_BDEBC</name>
<reference evidence="16 17" key="1">
    <citation type="journal article" date="2012" name="BMC Genomics">
        <title>Genome analysis of a simultaneously predatory and prey-independent, novel Bdellovibrio bacteriovorus from the River Tiber, supports in silico predictions of both ancient and recent lateral gene transfer from diverse bacteria.</title>
        <authorList>
            <person name="Hobley L."/>
            <person name="Lerner T.R."/>
            <person name="Williams L.E."/>
            <person name="Lambert C."/>
            <person name="Till R."/>
            <person name="Milner D.S."/>
            <person name="Basford S.M."/>
            <person name="Capeness M.J."/>
            <person name="Fenton A.K."/>
            <person name="Atterbury R.J."/>
            <person name="Harris M.A."/>
            <person name="Sockett R.E."/>
        </authorList>
    </citation>
    <scope>NUCLEOTIDE SEQUENCE [LARGE SCALE GENOMIC DNA]</scope>
    <source>
        <strain evidence="16 17">Tiberius</strain>
    </source>
</reference>
<dbReference type="Pfam" id="PF00749">
    <property type="entry name" value="tRNA-synt_1c"/>
    <property type="match status" value="1"/>
</dbReference>
<dbReference type="InterPro" id="IPR004526">
    <property type="entry name" value="Glu-tRNA-synth_arc/euk"/>
</dbReference>
<feature type="domain" description="Glutamyl/glutaminyl-tRNA synthetase class Ib catalytic" evidence="13">
    <location>
        <begin position="31"/>
        <end position="341"/>
    </location>
</feature>
<evidence type="ECO:0000259" key="15">
    <source>
        <dbReference type="Pfam" id="PF20974"/>
    </source>
</evidence>
<evidence type="ECO:0000256" key="8">
    <source>
        <dbReference type="ARBA" id="ARBA00023146"/>
    </source>
</evidence>
<dbReference type="HOGENOM" id="CLU_001882_2_3_7"/>
<dbReference type="InterPro" id="IPR020061">
    <property type="entry name" value="Glu_tRNA_lig_a-bdl"/>
</dbReference>
<dbReference type="RefSeq" id="WP_015090510.1">
    <property type="nucleotide sequence ID" value="NC_019567.1"/>
</dbReference>
<feature type="domain" description="Glutamyl/glutaminyl-tRNA synthetase class Ib anti-codon binding" evidence="14">
    <location>
        <begin position="344"/>
        <end position="444"/>
    </location>
</feature>
<feature type="region of interest" description="Disordered" evidence="12">
    <location>
        <begin position="130"/>
        <end position="154"/>
    </location>
</feature>
<dbReference type="InterPro" id="IPR020059">
    <property type="entry name" value="Glu/Gln-tRNA-synth_Ib_codon-bd"/>
</dbReference>
<dbReference type="FunFam" id="3.90.800.10:FF:000001">
    <property type="entry name" value="Glutamine--tRNA ligase"/>
    <property type="match status" value="1"/>
</dbReference>
<dbReference type="NCBIfam" id="NF011291">
    <property type="entry name" value="PRK14703.1"/>
    <property type="match status" value="1"/>
</dbReference>
<feature type="short sequence motif" description="'KMSKS' region" evidence="11">
    <location>
        <begin position="272"/>
        <end position="276"/>
    </location>
</feature>
<dbReference type="EMBL" id="CP002930">
    <property type="protein sequence ID" value="AFY01048.1"/>
    <property type="molecule type" value="Genomic_DNA"/>
</dbReference>
<dbReference type="GO" id="GO:0005524">
    <property type="term" value="F:ATP binding"/>
    <property type="evidence" value="ECO:0007669"/>
    <property type="project" value="UniProtKB-UniRule"/>
</dbReference>
<feature type="binding site" evidence="11">
    <location>
        <position position="216"/>
    </location>
    <ligand>
        <name>L-glutamine</name>
        <dbReference type="ChEBI" id="CHEBI:58359"/>
    </ligand>
</feature>
<dbReference type="NCBIfam" id="TIGR00440">
    <property type="entry name" value="glnS"/>
    <property type="match status" value="1"/>
</dbReference>
<comment type="catalytic activity">
    <reaction evidence="10">
        <text>tRNA(Glu) + L-glutamate + ATP = L-glutamyl-tRNA(Glu) + AMP + diphosphate</text>
        <dbReference type="Rhea" id="RHEA:23540"/>
        <dbReference type="Rhea" id="RHEA-COMP:9663"/>
        <dbReference type="Rhea" id="RHEA-COMP:9680"/>
        <dbReference type="ChEBI" id="CHEBI:29985"/>
        <dbReference type="ChEBI" id="CHEBI:30616"/>
        <dbReference type="ChEBI" id="CHEBI:33019"/>
        <dbReference type="ChEBI" id="CHEBI:78442"/>
        <dbReference type="ChEBI" id="CHEBI:78520"/>
        <dbReference type="ChEBI" id="CHEBI:456215"/>
        <dbReference type="EC" id="6.1.1.17"/>
    </reaction>
</comment>
<keyword evidence="3 11" id="KW-0963">Cytoplasm</keyword>
<dbReference type="Gene3D" id="3.90.800.10">
    <property type="entry name" value="Glutamyl-tRNA Synthetase, Domain 3"/>
    <property type="match status" value="1"/>
</dbReference>
<dbReference type="EC" id="6.1.1.18" evidence="11"/>
<dbReference type="PATRIC" id="fig|1069642.3.peg.1332"/>
<dbReference type="InterPro" id="IPR049437">
    <property type="entry name" value="tRNA-synt_1c_C2"/>
</dbReference>
<dbReference type="HAMAP" id="MF_00126">
    <property type="entry name" value="Gln_tRNA_synth"/>
    <property type="match status" value="1"/>
</dbReference>
<dbReference type="SUPFAM" id="SSF50715">
    <property type="entry name" value="Ribosomal protein L25-like"/>
    <property type="match status" value="1"/>
</dbReference>
<dbReference type="Pfam" id="PF20974">
    <property type="entry name" value="tRNA-synt_1c_C2"/>
    <property type="match status" value="1"/>
</dbReference>
<evidence type="ECO:0000313" key="17">
    <source>
        <dbReference type="Proteomes" id="UP000010074"/>
    </source>
</evidence>
<dbReference type="InterPro" id="IPR020056">
    <property type="entry name" value="Rbsml_bL25/Gln-tRNA_synth_N"/>
</dbReference>
<dbReference type="PRINTS" id="PR00987">
    <property type="entry name" value="TRNASYNTHGLU"/>
</dbReference>
<evidence type="ECO:0000256" key="12">
    <source>
        <dbReference type="SAM" id="MobiDB-lite"/>
    </source>
</evidence>
<dbReference type="AlphaFoldDB" id="K7YTU1"/>
<feature type="domain" description="tRNA synthetases class I (E and Q) anti-codon binding" evidence="15">
    <location>
        <begin position="462"/>
        <end position="538"/>
    </location>
</feature>
<dbReference type="InterPro" id="IPR050132">
    <property type="entry name" value="Gln/Glu-tRNA_Ligase"/>
</dbReference>
<dbReference type="PANTHER" id="PTHR43097">
    <property type="entry name" value="GLUTAMINE-TRNA LIGASE"/>
    <property type="match status" value="1"/>
</dbReference>
<organism evidence="16 17">
    <name type="scientific">Bdellovibrio bacteriovorus str. Tiberius</name>
    <dbReference type="NCBI Taxonomy" id="1069642"/>
    <lineage>
        <taxon>Bacteria</taxon>
        <taxon>Pseudomonadati</taxon>
        <taxon>Bdellovibrionota</taxon>
        <taxon>Bdellovibrionia</taxon>
        <taxon>Bdellovibrionales</taxon>
        <taxon>Pseudobdellovibrionaceae</taxon>
        <taxon>Bdellovibrio</taxon>
    </lineage>
</organism>
<feature type="short sequence motif" description="'HIGH' region" evidence="11">
    <location>
        <begin position="38"/>
        <end position="48"/>
    </location>
</feature>
<evidence type="ECO:0000256" key="9">
    <source>
        <dbReference type="ARBA" id="ARBA00048270"/>
    </source>
</evidence>
<feature type="binding site" evidence="11">
    <location>
        <position position="235"/>
    </location>
    <ligand>
        <name>ATP</name>
        <dbReference type="ChEBI" id="CHEBI:30616"/>
    </ligand>
</feature>
<feature type="binding site" evidence="11">
    <location>
        <position position="71"/>
    </location>
    <ligand>
        <name>L-glutamine</name>
        <dbReference type="ChEBI" id="CHEBI:58359"/>
    </ligand>
</feature>
<keyword evidence="5 11" id="KW-0547">Nucleotide-binding</keyword>
<dbReference type="SUPFAM" id="SSF52374">
    <property type="entry name" value="Nucleotidylyl transferase"/>
    <property type="match status" value="1"/>
</dbReference>
<dbReference type="Gene3D" id="2.40.240.10">
    <property type="entry name" value="Ribosomal Protein L25, Chain P"/>
    <property type="match status" value="2"/>
</dbReference>
<comment type="catalytic activity">
    <reaction evidence="9 11">
        <text>tRNA(Gln) + L-glutamine + ATP = L-glutaminyl-tRNA(Gln) + AMP + diphosphate</text>
        <dbReference type="Rhea" id="RHEA:20121"/>
        <dbReference type="Rhea" id="RHEA-COMP:9662"/>
        <dbReference type="Rhea" id="RHEA-COMP:9681"/>
        <dbReference type="ChEBI" id="CHEBI:30616"/>
        <dbReference type="ChEBI" id="CHEBI:33019"/>
        <dbReference type="ChEBI" id="CHEBI:58359"/>
        <dbReference type="ChEBI" id="CHEBI:78442"/>
        <dbReference type="ChEBI" id="CHEBI:78521"/>
        <dbReference type="ChEBI" id="CHEBI:456215"/>
        <dbReference type="EC" id="6.1.1.18"/>
    </reaction>
</comment>
<evidence type="ECO:0000259" key="14">
    <source>
        <dbReference type="Pfam" id="PF03950"/>
    </source>
</evidence>
<evidence type="ECO:0000256" key="11">
    <source>
        <dbReference type="HAMAP-Rule" id="MF_00126"/>
    </source>
</evidence>
<dbReference type="Proteomes" id="UP000010074">
    <property type="component" value="Chromosome"/>
</dbReference>
<dbReference type="InterPro" id="IPR022861">
    <property type="entry name" value="Gln_tRNA_ligase_bac"/>
</dbReference>
<gene>
    <name evidence="11 16" type="primary">glnS</name>
    <name evidence="16" type="ORF">Bdt_1350</name>
</gene>
<dbReference type="Gene3D" id="1.10.1160.10">
    <property type="entry name" value="Glutamyl-trna Synthetase, Domain 2"/>
    <property type="match status" value="1"/>
</dbReference>
<evidence type="ECO:0000256" key="6">
    <source>
        <dbReference type="ARBA" id="ARBA00022840"/>
    </source>
</evidence>
<keyword evidence="8 11" id="KW-0030">Aminoacyl-tRNA synthetase</keyword>
<comment type="caution">
    <text evidence="11">Lacks conserved residue(s) required for the propagation of feature annotation.</text>
</comment>
<dbReference type="GO" id="GO:0004819">
    <property type="term" value="F:glutamine-tRNA ligase activity"/>
    <property type="evidence" value="ECO:0007669"/>
    <property type="project" value="UniProtKB-UniRule"/>
</dbReference>
<evidence type="ECO:0000256" key="7">
    <source>
        <dbReference type="ARBA" id="ARBA00022917"/>
    </source>
</evidence>
<feature type="binding site" evidence="11">
    <location>
        <begin position="273"/>
        <end position="275"/>
    </location>
    <ligand>
        <name>ATP</name>
        <dbReference type="ChEBI" id="CHEBI:30616"/>
    </ligand>
</feature>
<dbReference type="Gene3D" id="3.40.50.620">
    <property type="entry name" value="HUPs"/>
    <property type="match status" value="1"/>
</dbReference>
<evidence type="ECO:0000256" key="3">
    <source>
        <dbReference type="ARBA" id="ARBA00022490"/>
    </source>
</evidence>
<feature type="binding site" evidence="11">
    <location>
        <begin position="45"/>
        <end position="51"/>
    </location>
    <ligand>
        <name>ATP</name>
        <dbReference type="ChEBI" id="CHEBI:30616"/>
    </ligand>
</feature>
<dbReference type="InterPro" id="IPR014729">
    <property type="entry name" value="Rossmann-like_a/b/a_fold"/>
</dbReference>
<keyword evidence="6 11" id="KW-0067">ATP-binding</keyword>
<dbReference type="GO" id="GO:0005829">
    <property type="term" value="C:cytosol"/>
    <property type="evidence" value="ECO:0007669"/>
    <property type="project" value="TreeGrafter"/>
</dbReference>
<dbReference type="InterPro" id="IPR000924">
    <property type="entry name" value="Glu/Gln-tRNA-synth"/>
</dbReference>
<dbReference type="InterPro" id="IPR011035">
    <property type="entry name" value="Ribosomal_bL25/Gln-tRNA_synth"/>
</dbReference>